<evidence type="ECO:0000313" key="1">
    <source>
        <dbReference type="EMBL" id="KAJ8676789.1"/>
    </source>
</evidence>
<proteinExistence type="predicted"/>
<dbReference type="Proteomes" id="UP001239111">
    <property type="component" value="Chromosome 2"/>
</dbReference>
<protein>
    <submittedName>
        <fullName evidence="1">Uncharacterized protein</fullName>
    </submittedName>
</protein>
<evidence type="ECO:0000313" key="2">
    <source>
        <dbReference type="Proteomes" id="UP001239111"/>
    </source>
</evidence>
<keyword evidence="2" id="KW-1185">Reference proteome</keyword>
<organism evidence="1 2">
    <name type="scientific">Eretmocerus hayati</name>
    <dbReference type="NCBI Taxonomy" id="131215"/>
    <lineage>
        <taxon>Eukaryota</taxon>
        <taxon>Metazoa</taxon>
        <taxon>Ecdysozoa</taxon>
        <taxon>Arthropoda</taxon>
        <taxon>Hexapoda</taxon>
        <taxon>Insecta</taxon>
        <taxon>Pterygota</taxon>
        <taxon>Neoptera</taxon>
        <taxon>Endopterygota</taxon>
        <taxon>Hymenoptera</taxon>
        <taxon>Apocrita</taxon>
        <taxon>Proctotrupomorpha</taxon>
        <taxon>Chalcidoidea</taxon>
        <taxon>Aphelinidae</taxon>
        <taxon>Aphelininae</taxon>
        <taxon>Eretmocerus</taxon>
    </lineage>
</organism>
<reference evidence="1" key="1">
    <citation type="submission" date="2023-04" db="EMBL/GenBank/DDBJ databases">
        <title>A chromosome-level genome assembly of the parasitoid wasp Eretmocerus hayati.</title>
        <authorList>
            <person name="Zhong Y."/>
            <person name="Liu S."/>
            <person name="Liu Y."/>
        </authorList>
    </citation>
    <scope>NUCLEOTIDE SEQUENCE</scope>
    <source>
        <strain evidence="1">ZJU_SS_LIU_2023</strain>
    </source>
</reference>
<name>A0ACC2P2N5_9HYME</name>
<accession>A0ACC2P2N5</accession>
<sequence length="222" mass="25655">MMRRDSDTNILQVITEDLGFVRKRSIFETMSSESLPEFPRYTTTDLYFISLGTYQLKQAVFYYSEHLKTNGKYISQICTEVERIDFDKYGISLENPLLIKIRIQSRHSGNTKYCLFILTEDENNENLESIQESTSNGNVMVDAQLSVSRHPSSIIESLFYYCQCKNGARTIGCCAHVMSVIWFLGHARYFPSVTTPARFLDDFFYKLPELTEGDEELSDEDS</sequence>
<gene>
    <name evidence="1" type="ORF">QAD02_012576</name>
</gene>
<dbReference type="EMBL" id="CM056742">
    <property type="protein sequence ID" value="KAJ8676789.1"/>
    <property type="molecule type" value="Genomic_DNA"/>
</dbReference>
<comment type="caution">
    <text evidence="1">The sequence shown here is derived from an EMBL/GenBank/DDBJ whole genome shotgun (WGS) entry which is preliminary data.</text>
</comment>